<protein>
    <recommendedName>
        <fullName evidence="1">Amidohydrolase 3 domain-containing protein</fullName>
    </recommendedName>
</protein>
<dbReference type="Pfam" id="PF07969">
    <property type="entry name" value="Amidohydro_3"/>
    <property type="match status" value="1"/>
</dbReference>
<keyword evidence="3" id="KW-1185">Reference proteome</keyword>
<feature type="domain" description="Amidohydrolase 3" evidence="1">
    <location>
        <begin position="317"/>
        <end position="379"/>
    </location>
</feature>
<dbReference type="AlphaFoldDB" id="A0A1Y3XTD9"/>
<dbReference type="GO" id="GO:0016810">
    <property type="term" value="F:hydrolase activity, acting on carbon-nitrogen (but not peptide) bonds"/>
    <property type="evidence" value="ECO:0007669"/>
    <property type="project" value="InterPro"/>
</dbReference>
<sequence>MLIANGTVHDGRGSAFPASVRIEDGVITEVAPDLPAREGEEVFDAAGMEVMPGFIQAIGHWGVNGSMTEIRPSSQDNDELSEPITPELEAFYAFNGRAATTQQLGAWGLTAQGVAPTDNNLFGGTVSVVGLTGVNPYDLLIKRNVAMAASVMGSMRDAYGKRGAAPQTRMWIFTHLDEQLRLAEAYDPKPEEKPNDKLATLKPVVEGELPLIVSCDSGVAIAHVRDILAKYPKVRFVIMNGSGLTGDEDWMVERGVSLIVRNPSSPLDEAGAPAPFSWKAVAKLMDKGVDVALAGEYSNTLGAREDLIWNAAELMKELHDEERVLTTITSAPAKILGVEDTIGAIAPGMRADVCVWSANPLKTYDAHAVRTFQAGEVVYAEGDEKTCM</sequence>
<organism evidence="2 3">
    <name type="scientific">[Collinsella] massiliensis</name>
    <dbReference type="NCBI Taxonomy" id="1232426"/>
    <lineage>
        <taxon>Bacteria</taxon>
        <taxon>Bacillati</taxon>
        <taxon>Actinomycetota</taxon>
        <taxon>Coriobacteriia</taxon>
        <taxon>Coriobacteriales</taxon>
        <taxon>Coriobacteriaceae</taxon>
        <taxon>Enorma</taxon>
    </lineage>
</organism>
<dbReference type="RefSeq" id="WP_094335432.1">
    <property type="nucleotide sequence ID" value="NZ_NFIE01000009.1"/>
</dbReference>
<accession>A0A1Y3XTD9</accession>
<dbReference type="PANTHER" id="PTHR43135">
    <property type="entry name" value="ALPHA-D-RIBOSE 1-METHYLPHOSPHONATE 5-TRIPHOSPHATE DIPHOSPHATASE"/>
    <property type="match status" value="1"/>
</dbReference>
<dbReference type="Gene3D" id="2.30.40.10">
    <property type="entry name" value="Urease, subunit C, domain 1"/>
    <property type="match status" value="1"/>
</dbReference>
<dbReference type="InterPro" id="IPR013108">
    <property type="entry name" value="Amidohydro_3"/>
</dbReference>
<dbReference type="PANTHER" id="PTHR43135:SF3">
    <property type="entry name" value="ALPHA-D-RIBOSE 1-METHYLPHOSPHONATE 5-TRIPHOSPHATE DIPHOSPHATASE"/>
    <property type="match status" value="1"/>
</dbReference>
<evidence type="ECO:0000259" key="1">
    <source>
        <dbReference type="Pfam" id="PF07969"/>
    </source>
</evidence>
<evidence type="ECO:0000313" key="2">
    <source>
        <dbReference type="EMBL" id="OUN88775.1"/>
    </source>
</evidence>
<comment type="caution">
    <text evidence="2">The sequence shown here is derived from an EMBL/GenBank/DDBJ whole genome shotgun (WGS) entry which is preliminary data.</text>
</comment>
<proteinExistence type="predicted"/>
<dbReference type="SUPFAM" id="SSF51338">
    <property type="entry name" value="Composite domain of metallo-dependent hydrolases"/>
    <property type="match status" value="1"/>
</dbReference>
<name>A0A1Y3XTD9_9ACTN</name>
<gene>
    <name evidence="2" type="ORF">B5G02_05170</name>
</gene>
<reference evidence="3" key="1">
    <citation type="submission" date="2017-04" db="EMBL/GenBank/DDBJ databases">
        <title>Function of individual gut microbiota members based on whole genome sequencing of pure cultures obtained from chicken caecum.</title>
        <authorList>
            <person name="Medvecky M."/>
            <person name="Cejkova D."/>
            <person name="Polansky O."/>
            <person name="Karasova D."/>
            <person name="Kubasova T."/>
            <person name="Cizek A."/>
            <person name="Rychlik I."/>
        </authorList>
    </citation>
    <scope>NUCLEOTIDE SEQUENCE [LARGE SCALE GENOMIC DNA]</scope>
    <source>
        <strain evidence="3">An5</strain>
    </source>
</reference>
<dbReference type="InterPro" id="IPR011059">
    <property type="entry name" value="Metal-dep_hydrolase_composite"/>
</dbReference>
<dbReference type="Gene3D" id="3.20.20.140">
    <property type="entry name" value="Metal-dependent hydrolases"/>
    <property type="match status" value="1"/>
</dbReference>
<dbReference type="InterPro" id="IPR051781">
    <property type="entry name" value="Metallo-dep_Hydrolase"/>
</dbReference>
<dbReference type="OrthoDB" id="3173428at2"/>
<dbReference type="SUPFAM" id="SSF51556">
    <property type="entry name" value="Metallo-dependent hydrolases"/>
    <property type="match status" value="1"/>
</dbReference>
<dbReference type="InterPro" id="IPR032466">
    <property type="entry name" value="Metal_Hydrolase"/>
</dbReference>
<evidence type="ECO:0000313" key="3">
    <source>
        <dbReference type="Proteomes" id="UP000195781"/>
    </source>
</evidence>
<dbReference type="EMBL" id="NFIE01000009">
    <property type="protein sequence ID" value="OUN88775.1"/>
    <property type="molecule type" value="Genomic_DNA"/>
</dbReference>
<dbReference type="Proteomes" id="UP000195781">
    <property type="component" value="Unassembled WGS sequence"/>
</dbReference>